<evidence type="ECO:0000313" key="1">
    <source>
        <dbReference type="EMBL" id="KAJ1116314.1"/>
    </source>
</evidence>
<protein>
    <submittedName>
        <fullName evidence="1">Uncharacterized protein</fullName>
    </submittedName>
</protein>
<dbReference type="Proteomes" id="UP001066276">
    <property type="component" value="Chromosome 8"/>
</dbReference>
<name>A0AAV7NNQ1_PLEWA</name>
<keyword evidence="2" id="KW-1185">Reference proteome</keyword>
<evidence type="ECO:0000313" key="2">
    <source>
        <dbReference type="Proteomes" id="UP001066276"/>
    </source>
</evidence>
<gene>
    <name evidence="1" type="ORF">NDU88_004529</name>
</gene>
<dbReference type="AlphaFoldDB" id="A0AAV7NNQ1"/>
<organism evidence="1 2">
    <name type="scientific">Pleurodeles waltl</name>
    <name type="common">Iberian ribbed newt</name>
    <dbReference type="NCBI Taxonomy" id="8319"/>
    <lineage>
        <taxon>Eukaryota</taxon>
        <taxon>Metazoa</taxon>
        <taxon>Chordata</taxon>
        <taxon>Craniata</taxon>
        <taxon>Vertebrata</taxon>
        <taxon>Euteleostomi</taxon>
        <taxon>Amphibia</taxon>
        <taxon>Batrachia</taxon>
        <taxon>Caudata</taxon>
        <taxon>Salamandroidea</taxon>
        <taxon>Salamandridae</taxon>
        <taxon>Pleurodelinae</taxon>
        <taxon>Pleurodeles</taxon>
    </lineage>
</organism>
<dbReference type="EMBL" id="JANPWB010000012">
    <property type="protein sequence ID" value="KAJ1116314.1"/>
    <property type="molecule type" value="Genomic_DNA"/>
</dbReference>
<reference evidence="1" key="1">
    <citation type="journal article" date="2022" name="bioRxiv">
        <title>Sequencing and chromosome-scale assembly of the giantPleurodeles waltlgenome.</title>
        <authorList>
            <person name="Brown T."/>
            <person name="Elewa A."/>
            <person name="Iarovenko S."/>
            <person name="Subramanian E."/>
            <person name="Araus A.J."/>
            <person name="Petzold A."/>
            <person name="Susuki M."/>
            <person name="Suzuki K.-i.T."/>
            <person name="Hayashi T."/>
            <person name="Toyoda A."/>
            <person name="Oliveira C."/>
            <person name="Osipova E."/>
            <person name="Leigh N.D."/>
            <person name="Simon A."/>
            <person name="Yun M.H."/>
        </authorList>
    </citation>
    <scope>NUCLEOTIDE SEQUENCE</scope>
    <source>
        <strain evidence="1">20211129_DDA</strain>
        <tissue evidence="1">Liver</tissue>
    </source>
</reference>
<comment type="caution">
    <text evidence="1">The sequence shown here is derived from an EMBL/GenBank/DDBJ whole genome shotgun (WGS) entry which is preliminary data.</text>
</comment>
<proteinExistence type="predicted"/>
<accession>A0AAV7NNQ1</accession>
<sequence length="164" mass="16998">MEPLAAALPNSIWRYSVLFGACSCPKVPYLYPGLQGYRHPISSWPLRAAAPLAAALAPLAAPPSCALGPRGRSASGGLLQPTLTPLGLGDYAKAPLCSTLRSGALTRGLSDFPTSSPSGTVEAGACGRTVWVAVGVESDTRWQVAHSSPFARLLLPSLVLPLCF</sequence>